<name>A0A165FCG4_EXIGL</name>
<accession>A0A165FCG4</accession>
<dbReference type="Proteomes" id="UP000077266">
    <property type="component" value="Unassembled WGS sequence"/>
</dbReference>
<evidence type="ECO:0000256" key="1">
    <source>
        <dbReference type="SAM" id="MobiDB-lite"/>
    </source>
</evidence>
<gene>
    <name evidence="2" type="ORF">EXIGLDRAFT_838953</name>
</gene>
<feature type="region of interest" description="Disordered" evidence="1">
    <location>
        <begin position="1"/>
        <end position="22"/>
    </location>
</feature>
<dbReference type="OrthoDB" id="3234515at2759"/>
<protein>
    <submittedName>
        <fullName evidence="2">Uncharacterized protein</fullName>
    </submittedName>
</protein>
<reference evidence="2 3" key="1">
    <citation type="journal article" date="2016" name="Mol. Biol. Evol.">
        <title>Comparative Genomics of Early-Diverging Mushroom-Forming Fungi Provides Insights into the Origins of Lignocellulose Decay Capabilities.</title>
        <authorList>
            <person name="Nagy L.G."/>
            <person name="Riley R."/>
            <person name="Tritt A."/>
            <person name="Adam C."/>
            <person name="Daum C."/>
            <person name="Floudas D."/>
            <person name="Sun H."/>
            <person name="Yadav J.S."/>
            <person name="Pangilinan J."/>
            <person name="Larsson K.H."/>
            <person name="Matsuura K."/>
            <person name="Barry K."/>
            <person name="Labutti K."/>
            <person name="Kuo R."/>
            <person name="Ohm R.A."/>
            <person name="Bhattacharya S.S."/>
            <person name="Shirouzu T."/>
            <person name="Yoshinaga Y."/>
            <person name="Martin F.M."/>
            <person name="Grigoriev I.V."/>
            <person name="Hibbett D.S."/>
        </authorList>
    </citation>
    <scope>NUCLEOTIDE SEQUENCE [LARGE SCALE GENOMIC DNA]</scope>
    <source>
        <strain evidence="2 3">HHB12029</strain>
    </source>
</reference>
<keyword evidence="3" id="KW-1185">Reference proteome</keyword>
<evidence type="ECO:0000313" key="2">
    <source>
        <dbReference type="EMBL" id="KZV88765.1"/>
    </source>
</evidence>
<proteinExistence type="predicted"/>
<sequence length="419" mass="45873">MGAESVPPSPAPSKPSKSPRIAGGSIATAFPSCDARLLAAMAPHLWGSPKALDTDLVLPTASNVLDFASAYKAAHPLPQCMRLTNGKIYMRKVHDIISAQLMDAKSAVVVGTSGVGKTMFLWLEVAQRLTRSQPCAWLLHDSVVLIRSAAAEVLPFASLTDTSGFEEAILYIDWSLALEVAGPRPHVLRPEAYSLIEFCKGVIMATAPYEERWSELQTRWLHTLNVVVMPPWSFHEVHDGASTLMSFNSPTTVNRLVDRFGSIPLTIMSILSYGPTHSDAIWNQLLLAVRRHPEGARGLRQFMDTSGALSYPILPKDLLTIFLISPGDFEDLSWENSRCVLRSHELTKTVQERANEEYAAERVALRPRQSHAQLPLSPAMLAAAAPQTHVHQTPHVTPGLQVKTPYMKAGVNGSLPLFP</sequence>
<evidence type="ECO:0000313" key="3">
    <source>
        <dbReference type="Proteomes" id="UP000077266"/>
    </source>
</evidence>
<dbReference type="EMBL" id="KV426090">
    <property type="protein sequence ID" value="KZV88765.1"/>
    <property type="molecule type" value="Genomic_DNA"/>
</dbReference>
<organism evidence="2 3">
    <name type="scientific">Exidia glandulosa HHB12029</name>
    <dbReference type="NCBI Taxonomy" id="1314781"/>
    <lineage>
        <taxon>Eukaryota</taxon>
        <taxon>Fungi</taxon>
        <taxon>Dikarya</taxon>
        <taxon>Basidiomycota</taxon>
        <taxon>Agaricomycotina</taxon>
        <taxon>Agaricomycetes</taxon>
        <taxon>Auriculariales</taxon>
        <taxon>Exidiaceae</taxon>
        <taxon>Exidia</taxon>
    </lineage>
</organism>
<dbReference type="AlphaFoldDB" id="A0A165FCG4"/>
<dbReference type="InParanoid" id="A0A165FCG4"/>